<keyword evidence="2 3" id="KW-0175">Coiled coil</keyword>
<evidence type="ECO:0000313" key="5">
    <source>
        <dbReference type="Proteomes" id="UP000199158"/>
    </source>
</evidence>
<dbReference type="STRING" id="474960.SAMN05216180_2759"/>
<dbReference type="Gene3D" id="2.40.420.20">
    <property type="match status" value="1"/>
</dbReference>
<proteinExistence type="predicted"/>
<name>A0A1H8DRS9_9FIRM</name>
<dbReference type="OrthoDB" id="2339451at2"/>
<feature type="coiled-coil region" evidence="3">
    <location>
        <begin position="111"/>
        <end position="174"/>
    </location>
</feature>
<organism evidence="4 5">
    <name type="scientific">Hydrogenoanaerobacterium saccharovorans</name>
    <dbReference type="NCBI Taxonomy" id="474960"/>
    <lineage>
        <taxon>Bacteria</taxon>
        <taxon>Bacillati</taxon>
        <taxon>Bacillota</taxon>
        <taxon>Clostridia</taxon>
        <taxon>Eubacteriales</taxon>
        <taxon>Oscillospiraceae</taxon>
        <taxon>Hydrogenoanaerobacterium</taxon>
    </lineage>
</organism>
<evidence type="ECO:0000313" key="4">
    <source>
        <dbReference type="EMBL" id="SEN09875.1"/>
    </source>
</evidence>
<dbReference type="PANTHER" id="PTHR32347:SF14">
    <property type="entry name" value="EFFLUX SYSTEM COMPONENT YKNX-RELATED"/>
    <property type="match status" value="1"/>
</dbReference>
<dbReference type="Gene3D" id="1.10.287.470">
    <property type="entry name" value="Helix hairpin bin"/>
    <property type="match status" value="1"/>
</dbReference>
<dbReference type="AlphaFoldDB" id="A0A1H8DRS9"/>
<accession>A0A1H8DRS9</accession>
<dbReference type="Gene3D" id="2.40.50.100">
    <property type="match status" value="1"/>
</dbReference>
<protein>
    <submittedName>
        <fullName evidence="4">Uncharacterized protein</fullName>
    </submittedName>
</protein>
<dbReference type="EMBL" id="FOCG01000003">
    <property type="protein sequence ID" value="SEN09875.1"/>
    <property type="molecule type" value="Genomic_DNA"/>
</dbReference>
<evidence type="ECO:0000256" key="1">
    <source>
        <dbReference type="ARBA" id="ARBA00004196"/>
    </source>
</evidence>
<comment type="subcellular location">
    <subcellularLocation>
        <location evidence="1">Cell envelope</location>
    </subcellularLocation>
</comment>
<dbReference type="Proteomes" id="UP000199158">
    <property type="component" value="Unassembled WGS sequence"/>
</dbReference>
<dbReference type="GO" id="GO:0030313">
    <property type="term" value="C:cell envelope"/>
    <property type="evidence" value="ECO:0007669"/>
    <property type="project" value="UniProtKB-SubCell"/>
</dbReference>
<dbReference type="InterPro" id="IPR050465">
    <property type="entry name" value="UPF0194_transport"/>
</dbReference>
<evidence type="ECO:0000256" key="3">
    <source>
        <dbReference type="SAM" id="Coils"/>
    </source>
</evidence>
<sequence length="468" mass="51358">MMKLMQLLNYKTDKERSRTIKAKALRWMAGFFALMILCTVLSRTADSLTVAVVEAEKPKQGAIIHTITANGKLEAGAELPVVTFPEVLVQSVQVDEGAKVAAGDVLFTLDIEELKEKLLVTQLQQQKLSLQLENYRRTASLGEERAKEDFDVAVDNTDQDVLRAESDKNAAKKEMYRYKDAYEDVIAGWNGNDYIPPEDADYDIMREYRALKENYHSKQRAFNDALNKQTNDLLAAKRALDDAKTADIQAKLVAIDYRLEQITQTKLKNLIGINGEITAPVDAIVSKVEVEAGNKTADSAAMLITQQSAGLRFTGEIETSKLKYIARGDSAKISLSGVQTPITGLTVESVRSGEDKNTASKVSVLLPAGSGELGMWAEMQVIKKTKNYPTQVPLTALRGSGIDKYVLVLRESETVLGKELTAERINVTVDDSNEESAAVSGLLDSNDPVIVSSNKAIHAGDRVRLQTS</sequence>
<gene>
    <name evidence="4" type="ORF">SAMN05216180_2759</name>
</gene>
<evidence type="ECO:0000256" key="2">
    <source>
        <dbReference type="ARBA" id="ARBA00023054"/>
    </source>
</evidence>
<keyword evidence="5" id="KW-1185">Reference proteome</keyword>
<dbReference type="PANTHER" id="PTHR32347">
    <property type="entry name" value="EFFLUX SYSTEM COMPONENT YKNX-RELATED"/>
    <property type="match status" value="1"/>
</dbReference>
<reference evidence="4 5" key="1">
    <citation type="submission" date="2016-10" db="EMBL/GenBank/DDBJ databases">
        <authorList>
            <person name="de Groot N.N."/>
        </authorList>
    </citation>
    <scope>NUCLEOTIDE SEQUENCE [LARGE SCALE GENOMIC DNA]</scope>
    <source>
        <strain evidence="4 5">CGMCC 1.5070</strain>
    </source>
</reference>
<dbReference type="RefSeq" id="WP_123811060.1">
    <property type="nucleotide sequence ID" value="NZ_FOCG01000003.1"/>
</dbReference>